<proteinExistence type="predicted"/>
<gene>
    <name evidence="3" type="ORF">PeribacterD1_0308</name>
</gene>
<protein>
    <submittedName>
        <fullName evidence="3">Uncharacterized protein</fullName>
    </submittedName>
</protein>
<dbReference type="STRING" id="1735162.PeribacterB2_0308"/>
<dbReference type="Proteomes" id="UP000069135">
    <property type="component" value="Chromosome"/>
</dbReference>
<dbReference type="EMBL" id="CP013065">
    <property type="protein sequence ID" value="ALM13006.1"/>
    <property type="molecule type" value="Genomic_DNA"/>
</dbReference>
<feature type="transmembrane region" description="Helical" evidence="1">
    <location>
        <begin position="101"/>
        <end position="126"/>
    </location>
</feature>
<dbReference type="AlphaFoldDB" id="A0A0S1SNH5"/>
<keyword evidence="1" id="KW-0472">Membrane</keyword>
<accession>A0A0S1SNH5</accession>
<feature type="transmembrane region" description="Helical" evidence="1">
    <location>
        <begin position="66"/>
        <end position="89"/>
    </location>
</feature>
<evidence type="ECO:0000256" key="1">
    <source>
        <dbReference type="SAM" id="Phobius"/>
    </source>
</evidence>
<accession>A0A0S1SJA9</accession>
<evidence type="ECO:0000256" key="2">
    <source>
        <dbReference type="SAM" id="SignalP"/>
    </source>
</evidence>
<sequence>MRTRLWLSAIALGCTVAMLQMAVPEGHALAQVYTGPGLQPGAESLGVQGIQGGSLRVTIANIVNKILTYVALIAVVMIIIAGLYLILSLGSDSAKETAKKIVIYTAIGLVLILLAKALVMFFIGLVS</sequence>
<keyword evidence="1" id="KW-1133">Transmembrane helix</keyword>
<feature type="chain" id="PRO_5009797872" evidence="2">
    <location>
        <begin position="23"/>
        <end position="127"/>
    </location>
</feature>
<organism evidence="3 4">
    <name type="scientific">Candidatus Peribacter riflensis</name>
    <dbReference type="NCBI Taxonomy" id="1735162"/>
    <lineage>
        <taxon>Bacteria</taxon>
        <taxon>Candidatus Peregrinibacteriota</taxon>
        <taxon>Candidatus Peribacteria</taxon>
        <taxon>Candidatus Peribacterales</taxon>
        <taxon>Candidatus Peribacteraceae</taxon>
        <taxon>Candidatus Peribacter</taxon>
    </lineage>
</organism>
<reference evidence="4" key="1">
    <citation type="submission" date="2015-10" db="EMBL/GenBank/DDBJ databases">
        <title>Analysis of five complete genome sequences for members of the class Peribacteria in the recently recognized Peregrinibacteria bacterial phylum.</title>
        <authorList>
            <person name="Anantharaman K."/>
            <person name="Brown C.T."/>
            <person name="Burstein D."/>
            <person name="Castelle C.J."/>
            <person name="Probst A.J."/>
            <person name="Thomas B.C."/>
            <person name="Williams K.H."/>
            <person name="Banfield J.F."/>
        </authorList>
    </citation>
    <scope>NUCLEOTIDE SEQUENCE [LARGE SCALE GENOMIC DNA]</scope>
</reference>
<accession>A0A0S1SIP5</accession>
<keyword evidence="1" id="KW-0812">Transmembrane</keyword>
<dbReference type="InterPro" id="IPR043993">
    <property type="entry name" value="T4SS_pilin"/>
</dbReference>
<accession>A0A0S1SNP4</accession>
<reference evidence="3 4" key="2">
    <citation type="journal article" date="2016" name="PeerJ">
        <title>Analysis of five complete genome sequences for members of the class Peribacteria in the recently recognized Peregrinibacteria bacterial phylum.</title>
        <authorList>
            <person name="Anantharaman K."/>
            <person name="Brown C.T."/>
            <person name="Burstein D."/>
            <person name="Castelle C.J."/>
            <person name="Probst A.J."/>
            <person name="Thomas B.C."/>
            <person name="Williams K.H."/>
            <person name="Banfield J.F."/>
        </authorList>
    </citation>
    <scope>NUCLEOTIDE SEQUENCE [LARGE SCALE GENOMIC DNA]</scope>
    <source>
        <strain evidence="3">RIFOXYD1_FULL_PER-ii_59_16</strain>
    </source>
</reference>
<feature type="signal peptide" evidence="2">
    <location>
        <begin position="1"/>
        <end position="22"/>
    </location>
</feature>
<evidence type="ECO:0000313" key="3">
    <source>
        <dbReference type="EMBL" id="ALM13006.1"/>
    </source>
</evidence>
<dbReference type="KEGG" id="prf:PeribacterA2_0308"/>
<evidence type="ECO:0000313" key="4">
    <source>
        <dbReference type="Proteomes" id="UP000069135"/>
    </source>
</evidence>
<keyword evidence="2" id="KW-0732">Signal</keyword>
<dbReference type="Pfam" id="PF18895">
    <property type="entry name" value="T4SS_pilin"/>
    <property type="match status" value="1"/>
</dbReference>
<accession>A0A0S1SR36</accession>
<name>A0A0S1SNH5_9BACT</name>